<name>A0AAN6PYB2_9PEZI</name>
<gene>
    <name evidence="2" type="ORF">N658DRAFT_526360</name>
</gene>
<evidence type="ECO:0000256" key="1">
    <source>
        <dbReference type="SAM" id="MobiDB-lite"/>
    </source>
</evidence>
<evidence type="ECO:0000313" key="2">
    <source>
        <dbReference type="EMBL" id="KAK4098300.1"/>
    </source>
</evidence>
<reference evidence="2" key="2">
    <citation type="submission" date="2023-05" db="EMBL/GenBank/DDBJ databases">
        <authorList>
            <consortium name="Lawrence Berkeley National Laboratory"/>
            <person name="Steindorff A."/>
            <person name="Hensen N."/>
            <person name="Bonometti L."/>
            <person name="Westerberg I."/>
            <person name="Brannstrom I.O."/>
            <person name="Guillou S."/>
            <person name="Cros-Aarteil S."/>
            <person name="Calhoun S."/>
            <person name="Haridas S."/>
            <person name="Kuo A."/>
            <person name="Mondo S."/>
            <person name="Pangilinan J."/>
            <person name="Riley R."/>
            <person name="Labutti K."/>
            <person name="Andreopoulos B."/>
            <person name="Lipzen A."/>
            <person name="Chen C."/>
            <person name="Yanf M."/>
            <person name="Daum C."/>
            <person name="Ng V."/>
            <person name="Clum A."/>
            <person name="Ohm R."/>
            <person name="Martin F."/>
            <person name="Silar P."/>
            <person name="Natvig D."/>
            <person name="Lalanne C."/>
            <person name="Gautier V."/>
            <person name="Ament-Velasquez S.L."/>
            <person name="Kruys A."/>
            <person name="Hutchinson M.I."/>
            <person name="Powell A.J."/>
            <person name="Barry K."/>
            <person name="Miller A.N."/>
            <person name="Grigoriev I.V."/>
            <person name="Debuchy R."/>
            <person name="Gladieux P."/>
            <person name="Thoren M.H."/>
            <person name="Johannesson H."/>
        </authorList>
    </citation>
    <scope>NUCLEOTIDE SEQUENCE</scope>
    <source>
        <strain evidence="2">CBS 757.83</strain>
    </source>
</reference>
<feature type="region of interest" description="Disordered" evidence="1">
    <location>
        <begin position="205"/>
        <end position="239"/>
    </location>
</feature>
<dbReference type="Proteomes" id="UP001305647">
    <property type="component" value="Unassembled WGS sequence"/>
</dbReference>
<sequence length="416" mass="47038">MEDISEEMPANNSSRASARVICEELLKVLSRTEVEQPMICQDLCLCAQFWRYQHYLLPLRDCQRGVTKIVCFGLGSFRHTTPNGGPFFPPPADADTDTDTTNTSIRTDADTDTTTIHMTNPQPTYDDYDDYRYRDVIRSSTLRARFSARPVTRNDPLQAMLRHVAAVEMASGIKFCSSRRGIEHQLVKYYFQRLAAVQELLSPEMEGEGEGDKMGEDVKKENKDKKEKREKKEKKLPPTAGYAGDADLVDVRVYMCDAEYTDEDRDALGRLAGVFAAAHLPPVEVVVDVVGALEGGLVDERTLVYCPVLPAREAAAVLGRSRPAAVVADPIIQEKLPLLDGYVEFKLDKRRAPHTVGSSHLYIRRDLVERAEKEMIVPPYPVTFPHDYPHRHEDWYLNRLERHGSGKVVDARSREQ</sequence>
<comment type="caution">
    <text evidence="2">The sequence shown here is derived from an EMBL/GenBank/DDBJ whole genome shotgun (WGS) entry which is preliminary data.</text>
</comment>
<dbReference type="AlphaFoldDB" id="A0AAN6PYB2"/>
<keyword evidence="3" id="KW-1185">Reference proteome</keyword>
<proteinExistence type="predicted"/>
<organism evidence="2 3">
    <name type="scientific">Parathielavia hyrcaniae</name>
    <dbReference type="NCBI Taxonomy" id="113614"/>
    <lineage>
        <taxon>Eukaryota</taxon>
        <taxon>Fungi</taxon>
        <taxon>Dikarya</taxon>
        <taxon>Ascomycota</taxon>
        <taxon>Pezizomycotina</taxon>
        <taxon>Sordariomycetes</taxon>
        <taxon>Sordariomycetidae</taxon>
        <taxon>Sordariales</taxon>
        <taxon>Chaetomiaceae</taxon>
        <taxon>Parathielavia</taxon>
    </lineage>
</organism>
<protein>
    <submittedName>
        <fullName evidence="2">Uncharacterized protein</fullName>
    </submittedName>
</protein>
<accession>A0AAN6PYB2</accession>
<feature type="compositionally biased region" description="Basic and acidic residues" evidence="1">
    <location>
        <begin position="210"/>
        <end position="227"/>
    </location>
</feature>
<dbReference type="EMBL" id="MU863660">
    <property type="protein sequence ID" value="KAK4098300.1"/>
    <property type="molecule type" value="Genomic_DNA"/>
</dbReference>
<reference evidence="2" key="1">
    <citation type="journal article" date="2023" name="Mol. Phylogenet. Evol.">
        <title>Genome-scale phylogeny and comparative genomics of the fungal order Sordariales.</title>
        <authorList>
            <person name="Hensen N."/>
            <person name="Bonometti L."/>
            <person name="Westerberg I."/>
            <person name="Brannstrom I.O."/>
            <person name="Guillou S."/>
            <person name="Cros-Aarteil S."/>
            <person name="Calhoun S."/>
            <person name="Haridas S."/>
            <person name="Kuo A."/>
            <person name="Mondo S."/>
            <person name="Pangilinan J."/>
            <person name="Riley R."/>
            <person name="LaButti K."/>
            <person name="Andreopoulos B."/>
            <person name="Lipzen A."/>
            <person name="Chen C."/>
            <person name="Yan M."/>
            <person name="Daum C."/>
            <person name="Ng V."/>
            <person name="Clum A."/>
            <person name="Steindorff A."/>
            <person name="Ohm R.A."/>
            <person name="Martin F."/>
            <person name="Silar P."/>
            <person name="Natvig D.O."/>
            <person name="Lalanne C."/>
            <person name="Gautier V."/>
            <person name="Ament-Velasquez S.L."/>
            <person name="Kruys A."/>
            <person name="Hutchinson M.I."/>
            <person name="Powell A.J."/>
            <person name="Barry K."/>
            <person name="Miller A.N."/>
            <person name="Grigoriev I.V."/>
            <person name="Debuchy R."/>
            <person name="Gladieux P."/>
            <person name="Hiltunen Thoren M."/>
            <person name="Johannesson H."/>
        </authorList>
    </citation>
    <scope>NUCLEOTIDE SEQUENCE</scope>
    <source>
        <strain evidence="2">CBS 757.83</strain>
    </source>
</reference>
<evidence type="ECO:0000313" key="3">
    <source>
        <dbReference type="Proteomes" id="UP001305647"/>
    </source>
</evidence>